<organism evidence="2 3">
    <name type="scientific">Exserohilum turcicum (strain 28A)</name>
    <name type="common">Northern leaf blight fungus</name>
    <name type="synonym">Setosphaeria turcica</name>
    <dbReference type="NCBI Taxonomy" id="671987"/>
    <lineage>
        <taxon>Eukaryota</taxon>
        <taxon>Fungi</taxon>
        <taxon>Dikarya</taxon>
        <taxon>Ascomycota</taxon>
        <taxon>Pezizomycotina</taxon>
        <taxon>Dothideomycetes</taxon>
        <taxon>Pleosporomycetidae</taxon>
        <taxon>Pleosporales</taxon>
        <taxon>Pleosporineae</taxon>
        <taxon>Pleosporaceae</taxon>
        <taxon>Exserohilum</taxon>
    </lineage>
</organism>
<dbReference type="InterPro" id="IPR036291">
    <property type="entry name" value="NAD(P)-bd_dom_sf"/>
</dbReference>
<reference evidence="2 3" key="1">
    <citation type="journal article" date="2012" name="PLoS Pathog.">
        <title>Diverse lifestyles and strategies of plant pathogenesis encoded in the genomes of eighteen Dothideomycetes fungi.</title>
        <authorList>
            <person name="Ohm R.A."/>
            <person name="Feau N."/>
            <person name="Henrissat B."/>
            <person name="Schoch C.L."/>
            <person name="Horwitz B.A."/>
            <person name="Barry K.W."/>
            <person name="Condon B.J."/>
            <person name="Copeland A.C."/>
            <person name="Dhillon B."/>
            <person name="Glaser F."/>
            <person name="Hesse C.N."/>
            <person name="Kosti I."/>
            <person name="LaButti K."/>
            <person name="Lindquist E.A."/>
            <person name="Lucas S."/>
            <person name="Salamov A.A."/>
            <person name="Bradshaw R.E."/>
            <person name="Ciuffetti L."/>
            <person name="Hamelin R.C."/>
            <person name="Kema G.H.J."/>
            <person name="Lawrence C."/>
            <person name="Scott J.A."/>
            <person name="Spatafora J.W."/>
            <person name="Turgeon B.G."/>
            <person name="de Wit P.J.G.M."/>
            <person name="Zhong S."/>
            <person name="Goodwin S.B."/>
            <person name="Grigoriev I.V."/>
        </authorList>
    </citation>
    <scope>NUCLEOTIDE SEQUENCE [LARGE SCALE GENOMIC DNA]</scope>
    <source>
        <strain evidence="3">28A</strain>
    </source>
</reference>
<dbReference type="InterPro" id="IPR002347">
    <property type="entry name" value="SDR_fam"/>
</dbReference>
<dbReference type="RefSeq" id="XP_008023483.1">
    <property type="nucleotide sequence ID" value="XM_008025292.1"/>
</dbReference>
<evidence type="ECO:0000313" key="3">
    <source>
        <dbReference type="Proteomes" id="UP000016935"/>
    </source>
</evidence>
<dbReference type="GeneID" id="19396053"/>
<dbReference type="SUPFAM" id="SSF51735">
    <property type="entry name" value="NAD(P)-binding Rossmann-fold domains"/>
    <property type="match status" value="1"/>
</dbReference>
<reference evidence="2 3" key="2">
    <citation type="journal article" date="2013" name="PLoS Genet.">
        <title>Comparative genome structure, secondary metabolite, and effector coding capacity across Cochliobolus pathogens.</title>
        <authorList>
            <person name="Condon B.J."/>
            <person name="Leng Y."/>
            <person name="Wu D."/>
            <person name="Bushley K.E."/>
            <person name="Ohm R.A."/>
            <person name="Otillar R."/>
            <person name="Martin J."/>
            <person name="Schackwitz W."/>
            <person name="Grimwood J."/>
            <person name="MohdZainudin N."/>
            <person name="Xue C."/>
            <person name="Wang R."/>
            <person name="Manning V.A."/>
            <person name="Dhillon B."/>
            <person name="Tu Z.J."/>
            <person name="Steffenson B.J."/>
            <person name="Salamov A."/>
            <person name="Sun H."/>
            <person name="Lowry S."/>
            <person name="LaButti K."/>
            <person name="Han J."/>
            <person name="Copeland A."/>
            <person name="Lindquist E."/>
            <person name="Barry K."/>
            <person name="Schmutz J."/>
            <person name="Baker S.E."/>
            <person name="Ciuffetti L.M."/>
            <person name="Grigoriev I.V."/>
            <person name="Zhong S."/>
            <person name="Turgeon B.G."/>
        </authorList>
    </citation>
    <scope>NUCLEOTIDE SEQUENCE [LARGE SCALE GENOMIC DNA]</scope>
    <source>
        <strain evidence="3">28A</strain>
    </source>
</reference>
<dbReference type="HOGENOM" id="CLU_010194_44_4_1"/>
<evidence type="ECO:0000313" key="2">
    <source>
        <dbReference type="EMBL" id="EOA88822.1"/>
    </source>
</evidence>
<keyword evidence="1" id="KW-0560">Oxidoreductase</keyword>
<dbReference type="OrthoDB" id="542013at2759"/>
<dbReference type="Gene3D" id="3.40.50.720">
    <property type="entry name" value="NAD(P)-binding Rossmann-like Domain"/>
    <property type="match status" value="1"/>
</dbReference>
<name>R0KLI5_EXST2</name>
<dbReference type="PANTHER" id="PTHR43157">
    <property type="entry name" value="PHOSPHATIDYLINOSITOL-GLYCAN BIOSYNTHESIS CLASS F PROTEIN-RELATED"/>
    <property type="match status" value="1"/>
</dbReference>
<dbReference type="Pfam" id="PF00106">
    <property type="entry name" value="adh_short"/>
    <property type="match status" value="1"/>
</dbReference>
<evidence type="ECO:0000256" key="1">
    <source>
        <dbReference type="ARBA" id="ARBA00023002"/>
    </source>
</evidence>
<accession>R0KLI5</accession>
<dbReference type="GO" id="GO:0016491">
    <property type="term" value="F:oxidoreductase activity"/>
    <property type="evidence" value="ECO:0007669"/>
    <property type="project" value="UniProtKB-KW"/>
</dbReference>
<dbReference type="AlphaFoldDB" id="R0KLI5"/>
<dbReference type="eggNOG" id="KOG1208">
    <property type="taxonomic scope" value="Eukaryota"/>
</dbReference>
<dbReference type="STRING" id="671987.R0KLI5"/>
<proteinExistence type="predicted"/>
<dbReference type="PANTHER" id="PTHR43157:SF31">
    <property type="entry name" value="PHOSPHATIDYLINOSITOL-GLYCAN BIOSYNTHESIS CLASS F PROTEIN"/>
    <property type="match status" value="1"/>
</dbReference>
<dbReference type="PRINTS" id="PR00081">
    <property type="entry name" value="GDHRDH"/>
</dbReference>
<protein>
    <submittedName>
        <fullName evidence="2">Uncharacterized protein</fullName>
    </submittedName>
</protein>
<dbReference type="Proteomes" id="UP000016935">
    <property type="component" value="Unassembled WGS sequence"/>
</dbReference>
<keyword evidence="3" id="KW-1185">Reference proteome</keyword>
<gene>
    <name evidence="2" type="ORF">SETTUDRAFT_128560</name>
</gene>
<dbReference type="EMBL" id="KB908526">
    <property type="protein sequence ID" value="EOA88822.1"/>
    <property type="molecule type" value="Genomic_DNA"/>
</dbReference>
<sequence length="328" mass="36516">MATVGAFFYSQLFVTPPKPTTDLTGKTVLVTGSNVGLGKEAARHYTRLNASTVILCVRSLEKGEAARLDIESSTGRTNVVKVMHLDMSSYASVLDFARQASESLSRLDIAILNAGVLRKTWEIYEQDESTITVNVVSTFLLAFALLPKMRDTATKFNTRPTLTIVSSEVHHWTKFKERLAPEGHLFERLNQKEVAGKKVSMQDRYMVSKLLEVLFVRAFCERNSAERVPVTVNLINPGLCQSEFGREAPFFDAIFRFLLGRTTEVGSRTLAHAGLQGAESHGKYLSDCKIEEPSSYVRSAEGKKDQQRVWTELVAKLEAIKPGITEGY</sequence>